<dbReference type="AlphaFoldDB" id="A0AAN7ZPK0"/>
<proteinExistence type="predicted"/>
<comment type="caution">
    <text evidence="1">The sequence shown here is derived from an EMBL/GenBank/DDBJ whole genome shotgun (WGS) entry which is preliminary data.</text>
</comment>
<keyword evidence="2" id="KW-1185">Reference proteome</keyword>
<organism evidence="1 2">
    <name type="scientific">Pyrocoelia pectoralis</name>
    <dbReference type="NCBI Taxonomy" id="417401"/>
    <lineage>
        <taxon>Eukaryota</taxon>
        <taxon>Metazoa</taxon>
        <taxon>Ecdysozoa</taxon>
        <taxon>Arthropoda</taxon>
        <taxon>Hexapoda</taxon>
        <taxon>Insecta</taxon>
        <taxon>Pterygota</taxon>
        <taxon>Neoptera</taxon>
        <taxon>Endopterygota</taxon>
        <taxon>Coleoptera</taxon>
        <taxon>Polyphaga</taxon>
        <taxon>Elateriformia</taxon>
        <taxon>Elateroidea</taxon>
        <taxon>Lampyridae</taxon>
        <taxon>Lampyrinae</taxon>
        <taxon>Pyrocoelia</taxon>
    </lineage>
</organism>
<evidence type="ECO:0008006" key="3">
    <source>
        <dbReference type="Google" id="ProtNLM"/>
    </source>
</evidence>
<dbReference type="Proteomes" id="UP001329430">
    <property type="component" value="Chromosome 4"/>
</dbReference>
<evidence type="ECO:0000313" key="2">
    <source>
        <dbReference type="Proteomes" id="UP001329430"/>
    </source>
</evidence>
<protein>
    <recommendedName>
        <fullName evidence="3">Zinc finger PHD-type domain-containing protein</fullName>
    </recommendedName>
</protein>
<gene>
    <name evidence="1" type="ORF">RI129_006426</name>
</gene>
<accession>A0AAN7ZPK0</accession>
<dbReference type="EMBL" id="JAVRBK010000004">
    <property type="protein sequence ID" value="KAK5645126.1"/>
    <property type="molecule type" value="Genomic_DNA"/>
</dbReference>
<evidence type="ECO:0000313" key="1">
    <source>
        <dbReference type="EMBL" id="KAK5645126.1"/>
    </source>
</evidence>
<reference evidence="1 2" key="1">
    <citation type="journal article" date="2024" name="Insects">
        <title>An Improved Chromosome-Level Genome Assembly of the Firefly Pyrocoelia pectoralis.</title>
        <authorList>
            <person name="Fu X."/>
            <person name="Meyer-Rochow V.B."/>
            <person name="Ballantyne L."/>
            <person name="Zhu X."/>
        </authorList>
    </citation>
    <scope>NUCLEOTIDE SEQUENCE [LARGE SCALE GENOMIC DNA]</scope>
    <source>
        <strain evidence="1">XCY_ONT2</strain>
    </source>
</reference>
<sequence>MAGGASTCNLLVSCKKCKAKVTTGIKCKNCGNYFHLSCAKLVKSVKFISENEITCCDDLNADDKDFNEALILIADENGKVDIRIINYILKQKDIIISELRNQIDSLKYQLDHKLTKLKCNEGLHTLQSTNGSPVNCADNMEHFKQDNSLTDINPLNNKQIELSTNSKIDSNNEHKKNMVATNDNSENEVKDSLWTTVVSKKSNRRPRQNHIIVGDKVNNVSSIKAIKKKAHLFVSRLEPDTKPEAVTNLLKQEFPEVECEPITTKYPNLYASFKITINFDNFSKAMEPNKWPEGTLVTRFFHRKKTQEQTK</sequence>
<name>A0AAN7ZPK0_9COLE</name>